<keyword evidence="2" id="KW-1185">Reference proteome</keyword>
<gene>
    <name evidence="1" type="ORF">HYN69_16980</name>
</gene>
<dbReference type="KEGG" id="geh:HYN69_16980"/>
<dbReference type="OrthoDB" id="72963at2"/>
<protein>
    <submittedName>
        <fullName evidence="1">Uncharacterized protein</fullName>
    </submittedName>
</protein>
<organism evidence="1 2">
    <name type="scientific">Paragemmobacter aquarius</name>
    <dbReference type="NCBI Taxonomy" id="2169400"/>
    <lineage>
        <taxon>Bacteria</taxon>
        <taxon>Pseudomonadati</taxon>
        <taxon>Pseudomonadota</taxon>
        <taxon>Alphaproteobacteria</taxon>
        <taxon>Rhodobacterales</taxon>
        <taxon>Paracoccaceae</taxon>
        <taxon>Paragemmobacter</taxon>
    </lineage>
</organism>
<sequence>MIAPGTTGFLLLCLLGYAVFASVLGYVAMAIDKRRAGQGEWRVPEGTLLLLALAGGWPGIKRKRCADHTMTA</sequence>
<evidence type="ECO:0000313" key="1">
    <source>
        <dbReference type="EMBL" id="AWB49969.1"/>
    </source>
</evidence>
<dbReference type="Proteomes" id="UP000244496">
    <property type="component" value="Chromosome"/>
</dbReference>
<dbReference type="AlphaFoldDB" id="A0A2S0UQ71"/>
<reference evidence="1 2" key="1">
    <citation type="submission" date="2018-04" db="EMBL/GenBank/DDBJ databases">
        <title>Genome sequencing of Gemmobacter.</title>
        <authorList>
            <person name="Yi H."/>
            <person name="Baek M.-G."/>
        </authorList>
    </citation>
    <scope>NUCLEOTIDE SEQUENCE [LARGE SCALE GENOMIC DNA]</scope>
    <source>
        <strain evidence="1 2">HYN0069</strain>
    </source>
</reference>
<dbReference type="InterPro" id="IPR010718">
    <property type="entry name" value="DUF1294"/>
</dbReference>
<name>A0A2S0UQ71_9RHOB</name>
<evidence type="ECO:0000313" key="2">
    <source>
        <dbReference type="Proteomes" id="UP000244496"/>
    </source>
</evidence>
<dbReference type="EMBL" id="CP028918">
    <property type="protein sequence ID" value="AWB49969.1"/>
    <property type="molecule type" value="Genomic_DNA"/>
</dbReference>
<dbReference type="Pfam" id="PF06961">
    <property type="entry name" value="DUF1294"/>
    <property type="match status" value="1"/>
</dbReference>
<accession>A0A2S0UQ71</accession>
<proteinExistence type="predicted"/>